<evidence type="ECO:0000313" key="2">
    <source>
        <dbReference type="EMBL" id="MBZ5737795.1"/>
    </source>
</evidence>
<dbReference type="SUPFAM" id="SSF46785">
    <property type="entry name" value="Winged helix' DNA-binding domain"/>
    <property type="match status" value="1"/>
</dbReference>
<comment type="caution">
    <text evidence="2">The sequence shown here is derived from an EMBL/GenBank/DDBJ whole genome shotgun (WGS) entry which is preliminary data.</text>
</comment>
<dbReference type="PANTHER" id="PTHR39515">
    <property type="entry name" value="CONSERVED PROTEIN"/>
    <property type="match status" value="1"/>
</dbReference>
<dbReference type="Gene3D" id="1.10.10.10">
    <property type="entry name" value="Winged helix-like DNA-binding domain superfamily/Winged helix DNA-binding domain"/>
    <property type="match status" value="1"/>
</dbReference>
<dbReference type="SMART" id="SM00347">
    <property type="entry name" value="HTH_MARR"/>
    <property type="match status" value="1"/>
</dbReference>
<dbReference type="PROSITE" id="PS50995">
    <property type="entry name" value="HTH_MARR_2"/>
    <property type="match status" value="1"/>
</dbReference>
<protein>
    <submittedName>
        <fullName evidence="2">MarR family transcriptional regulator</fullName>
    </submittedName>
</protein>
<gene>
    <name evidence="2" type="ORF">K8U61_06460</name>
</gene>
<evidence type="ECO:0000313" key="3">
    <source>
        <dbReference type="Proteomes" id="UP000780875"/>
    </source>
</evidence>
<reference evidence="2 3" key="1">
    <citation type="submission" date="2021-09" db="EMBL/GenBank/DDBJ databases">
        <title>Whole genome sequence of Nocardioides sp. GBK3QG-3.</title>
        <authorList>
            <person name="Tuo L."/>
        </authorList>
    </citation>
    <scope>NUCLEOTIDE SEQUENCE [LARGE SCALE GENOMIC DNA]</scope>
    <source>
        <strain evidence="2 3">GBK3QG-3</strain>
    </source>
</reference>
<keyword evidence="3" id="KW-1185">Reference proteome</keyword>
<organism evidence="2 3">
    <name type="scientific">Nocardioides mangrovi</name>
    <dbReference type="NCBI Taxonomy" id="2874580"/>
    <lineage>
        <taxon>Bacteria</taxon>
        <taxon>Bacillati</taxon>
        <taxon>Actinomycetota</taxon>
        <taxon>Actinomycetes</taxon>
        <taxon>Propionibacteriales</taxon>
        <taxon>Nocardioidaceae</taxon>
        <taxon>Nocardioides</taxon>
    </lineage>
</organism>
<dbReference type="EMBL" id="JAIQZJ010000002">
    <property type="protein sequence ID" value="MBZ5737795.1"/>
    <property type="molecule type" value="Genomic_DNA"/>
</dbReference>
<evidence type="ECO:0000259" key="1">
    <source>
        <dbReference type="PROSITE" id="PS50995"/>
    </source>
</evidence>
<dbReference type="PANTHER" id="PTHR39515:SF2">
    <property type="entry name" value="HTH-TYPE TRANSCRIPTIONAL REGULATOR RV0880"/>
    <property type="match status" value="1"/>
</dbReference>
<sequence>MTTVTPGTAARVDLLRDLEEQVGVMIRRVRRVIAERARAVHPELQGSTYLMLSWLQVHGPVRASAMAEAFTIDKGAISRQVQHLMDLGLVDRTPDPDDGRASLVAVSEAARDRMEVVAAERRVWVDDRLADLDDAELATFVRLLGRYNVALDA</sequence>
<accession>A0ABS7UAC9</accession>
<dbReference type="InterPro" id="IPR036390">
    <property type="entry name" value="WH_DNA-bd_sf"/>
</dbReference>
<dbReference type="InterPro" id="IPR000835">
    <property type="entry name" value="HTH_MarR-typ"/>
</dbReference>
<dbReference type="Proteomes" id="UP000780875">
    <property type="component" value="Unassembled WGS sequence"/>
</dbReference>
<feature type="domain" description="HTH marR-type" evidence="1">
    <location>
        <begin position="19"/>
        <end position="149"/>
    </location>
</feature>
<dbReference type="InterPro" id="IPR036388">
    <property type="entry name" value="WH-like_DNA-bd_sf"/>
</dbReference>
<proteinExistence type="predicted"/>
<dbReference type="RefSeq" id="WP_224122169.1">
    <property type="nucleotide sequence ID" value="NZ_JAIQZJ010000002.1"/>
</dbReference>
<name>A0ABS7UAC9_9ACTN</name>
<dbReference type="Pfam" id="PF12802">
    <property type="entry name" value="MarR_2"/>
    <property type="match status" value="1"/>
</dbReference>
<dbReference type="InterPro" id="IPR052526">
    <property type="entry name" value="HTH-type_Bedaq_tolerance"/>
</dbReference>